<evidence type="ECO:0000313" key="2">
    <source>
        <dbReference type="Proteomes" id="UP000320421"/>
    </source>
</evidence>
<dbReference type="Proteomes" id="UP000320421">
    <property type="component" value="Chromosome"/>
</dbReference>
<dbReference type="AlphaFoldDB" id="A0A517PL87"/>
<proteinExistence type="predicted"/>
<accession>A0A517PL87</accession>
<gene>
    <name evidence="1" type="ORF">HG66A1_19280</name>
</gene>
<evidence type="ECO:0000313" key="1">
    <source>
        <dbReference type="EMBL" id="QDT20143.1"/>
    </source>
</evidence>
<name>A0A517PL87_9PLAN</name>
<sequence length="139" mass="14961">MFDDRGGTTQNLQCVAERFAAGSTVEVDSIHGIKQATSRIIDDQGVIAGQTVEGEIRIGIEIDDRPAVDLVRPRVGSQSGNRQRIIAGSTINDNAAAKGQTFDFIKGHILEWAGRGDSPPIQAVWCEGGRFARRSQVGQ</sequence>
<dbReference type="EMBL" id="CP036266">
    <property type="protein sequence ID" value="QDT20143.1"/>
    <property type="molecule type" value="Genomic_DNA"/>
</dbReference>
<keyword evidence="2" id="KW-1185">Reference proteome</keyword>
<organism evidence="1 2">
    <name type="scientific">Gimesia chilikensis</name>
    <dbReference type="NCBI Taxonomy" id="2605989"/>
    <lineage>
        <taxon>Bacteria</taxon>
        <taxon>Pseudomonadati</taxon>
        <taxon>Planctomycetota</taxon>
        <taxon>Planctomycetia</taxon>
        <taxon>Planctomycetales</taxon>
        <taxon>Planctomycetaceae</taxon>
        <taxon>Gimesia</taxon>
    </lineage>
</organism>
<protein>
    <submittedName>
        <fullName evidence="1">Uncharacterized protein</fullName>
    </submittedName>
</protein>
<reference evidence="1 2" key="1">
    <citation type="submission" date="2019-02" db="EMBL/GenBank/DDBJ databases">
        <title>Deep-cultivation of Planctomycetes and their phenomic and genomic characterization uncovers novel biology.</title>
        <authorList>
            <person name="Wiegand S."/>
            <person name="Jogler M."/>
            <person name="Boedeker C."/>
            <person name="Pinto D."/>
            <person name="Vollmers J."/>
            <person name="Rivas-Marin E."/>
            <person name="Kohn T."/>
            <person name="Peeters S.H."/>
            <person name="Heuer A."/>
            <person name="Rast P."/>
            <person name="Oberbeckmann S."/>
            <person name="Bunk B."/>
            <person name="Jeske O."/>
            <person name="Meyerdierks A."/>
            <person name="Storesund J.E."/>
            <person name="Kallscheuer N."/>
            <person name="Luecker S."/>
            <person name="Lage O.M."/>
            <person name="Pohl T."/>
            <person name="Merkel B.J."/>
            <person name="Hornburger P."/>
            <person name="Mueller R.-W."/>
            <person name="Bruemmer F."/>
            <person name="Labrenz M."/>
            <person name="Spormann A.M."/>
            <person name="Op den Camp H."/>
            <person name="Overmann J."/>
            <person name="Amann R."/>
            <person name="Jetten M.S.M."/>
            <person name="Mascher T."/>
            <person name="Medema M.H."/>
            <person name="Devos D.P."/>
            <person name="Kaster A.-K."/>
            <person name="Ovreas L."/>
            <person name="Rohde M."/>
            <person name="Galperin M.Y."/>
            <person name="Jogler C."/>
        </authorList>
    </citation>
    <scope>NUCLEOTIDE SEQUENCE [LARGE SCALE GENOMIC DNA]</scope>
    <source>
        <strain evidence="1 2">HG66A1</strain>
    </source>
</reference>